<dbReference type="Proteomes" id="UP001444625">
    <property type="component" value="Unassembled WGS sequence"/>
</dbReference>
<keyword evidence="1" id="KW-0547">Nucleotide-binding</keyword>
<evidence type="ECO:0000256" key="2">
    <source>
        <dbReference type="ARBA" id="ARBA00022801"/>
    </source>
</evidence>
<comment type="caution">
    <text evidence="7">The sequence shown here is derived from an EMBL/GenBank/DDBJ whole genome shotgun (WGS) entry which is preliminary data.</text>
</comment>
<feature type="domain" description="CobW C-terminal" evidence="6">
    <location>
        <begin position="229"/>
        <end position="323"/>
    </location>
</feature>
<name>A0ABU9XI37_9BACI</name>
<evidence type="ECO:0000256" key="4">
    <source>
        <dbReference type="ARBA" id="ARBA00034320"/>
    </source>
</evidence>
<dbReference type="InterPro" id="IPR003495">
    <property type="entry name" value="CobW/HypB/UreG_nucleotide-bd"/>
</dbReference>
<evidence type="ECO:0000256" key="5">
    <source>
        <dbReference type="ARBA" id="ARBA00049117"/>
    </source>
</evidence>
<dbReference type="InterPro" id="IPR011629">
    <property type="entry name" value="CobW-like_C"/>
</dbReference>
<keyword evidence="3" id="KW-0143">Chaperone</keyword>
<gene>
    <name evidence="7" type="ORF">ABC228_12235</name>
</gene>
<comment type="similarity">
    <text evidence="4">Belongs to the SIMIBI class G3E GTPase family. ZNG1 subfamily.</text>
</comment>
<keyword evidence="2" id="KW-0378">Hydrolase</keyword>
<protein>
    <submittedName>
        <fullName evidence="7">GTP-binding protein</fullName>
    </submittedName>
</protein>
<dbReference type="InterPro" id="IPR036627">
    <property type="entry name" value="CobW-likC_sf"/>
</dbReference>
<dbReference type="RefSeq" id="WP_345825429.1">
    <property type="nucleotide sequence ID" value="NZ_JBDIML010000003.1"/>
</dbReference>
<evidence type="ECO:0000313" key="8">
    <source>
        <dbReference type="Proteomes" id="UP001444625"/>
    </source>
</evidence>
<dbReference type="PANTHER" id="PTHR13748">
    <property type="entry name" value="COBW-RELATED"/>
    <property type="match status" value="1"/>
</dbReference>
<dbReference type="Pfam" id="PF02492">
    <property type="entry name" value="cobW"/>
    <property type="match status" value="1"/>
</dbReference>
<sequence>MPHKIPVTILTGFLGAGKTTLLNRLLGDKRNQHAGVIINEFGEIGIDSELVIKTKEEIIEINKGCICCNVRADLIHVLKDLIIKMNRREIQLSRIIIETTGLASPAPVIQTFLMDEVMSYWFEIDSICTVIDAKHLPLHLEEKVAQEQIAFADLILMNKTDLVSIRELEELKQRIKQMNATAEMICTTNSEVPINKLLDVRSFELSEKLKIHPNLLIDTHHHHHHDDNVNSIVLKSEQPLIVERVNKWFSYLVQIEGEALYRYKGILNIKDSEYRVIFQGVHMLFASKEDRRWKGDENRKSELVFIGSNLKAEELNRSFRYCMDEYFTF</sequence>
<accession>A0ABU9XI37</accession>
<dbReference type="Gene3D" id="3.30.1220.10">
    <property type="entry name" value="CobW-like, C-terminal domain"/>
    <property type="match status" value="1"/>
</dbReference>
<evidence type="ECO:0000313" key="7">
    <source>
        <dbReference type="EMBL" id="MEN2767963.1"/>
    </source>
</evidence>
<dbReference type="EMBL" id="JBDIML010000003">
    <property type="protein sequence ID" value="MEN2767963.1"/>
    <property type="molecule type" value="Genomic_DNA"/>
</dbReference>
<dbReference type="PANTHER" id="PTHR13748:SF62">
    <property type="entry name" value="COBW DOMAIN-CONTAINING PROTEIN"/>
    <property type="match status" value="1"/>
</dbReference>
<dbReference type="SUPFAM" id="SSF52540">
    <property type="entry name" value="P-loop containing nucleoside triphosphate hydrolases"/>
    <property type="match status" value="1"/>
</dbReference>
<dbReference type="Pfam" id="PF07683">
    <property type="entry name" value="CobW_C"/>
    <property type="match status" value="1"/>
</dbReference>
<dbReference type="InterPro" id="IPR051316">
    <property type="entry name" value="Zinc-reg_GTPase_activator"/>
</dbReference>
<organism evidence="7 8">
    <name type="scientific">Ornithinibacillus xuwenensis</name>
    <dbReference type="NCBI Taxonomy" id="3144668"/>
    <lineage>
        <taxon>Bacteria</taxon>
        <taxon>Bacillati</taxon>
        <taxon>Bacillota</taxon>
        <taxon>Bacilli</taxon>
        <taxon>Bacillales</taxon>
        <taxon>Bacillaceae</taxon>
        <taxon>Ornithinibacillus</taxon>
    </lineage>
</organism>
<reference evidence="7 8" key="1">
    <citation type="submission" date="2024-05" db="EMBL/GenBank/DDBJ databases">
        <authorList>
            <person name="Haq I."/>
            <person name="Ullah Z."/>
            <person name="Ahmad R."/>
            <person name="Li M."/>
            <person name="Tong Y."/>
        </authorList>
    </citation>
    <scope>NUCLEOTIDE SEQUENCE [LARGE SCALE GENOMIC DNA]</scope>
    <source>
        <strain evidence="7 8">16A2E</strain>
    </source>
</reference>
<dbReference type="CDD" id="cd03112">
    <property type="entry name" value="CobW-like"/>
    <property type="match status" value="1"/>
</dbReference>
<evidence type="ECO:0000256" key="3">
    <source>
        <dbReference type="ARBA" id="ARBA00023186"/>
    </source>
</evidence>
<dbReference type="InterPro" id="IPR027417">
    <property type="entry name" value="P-loop_NTPase"/>
</dbReference>
<dbReference type="SMART" id="SM00833">
    <property type="entry name" value="CobW_C"/>
    <property type="match status" value="1"/>
</dbReference>
<comment type="catalytic activity">
    <reaction evidence="5">
        <text>GTP + H2O = GDP + phosphate + H(+)</text>
        <dbReference type="Rhea" id="RHEA:19669"/>
        <dbReference type="ChEBI" id="CHEBI:15377"/>
        <dbReference type="ChEBI" id="CHEBI:15378"/>
        <dbReference type="ChEBI" id="CHEBI:37565"/>
        <dbReference type="ChEBI" id="CHEBI:43474"/>
        <dbReference type="ChEBI" id="CHEBI:58189"/>
    </reaction>
    <physiologicalReaction direction="left-to-right" evidence="5">
        <dbReference type="Rhea" id="RHEA:19670"/>
    </physiologicalReaction>
</comment>
<evidence type="ECO:0000259" key="6">
    <source>
        <dbReference type="SMART" id="SM00833"/>
    </source>
</evidence>
<evidence type="ECO:0000256" key="1">
    <source>
        <dbReference type="ARBA" id="ARBA00022741"/>
    </source>
</evidence>
<dbReference type="SUPFAM" id="SSF90002">
    <property type="entry name" value="Hypothetical protein YjiA, C-terminal domain"/>
    <property type="match status" value="1"/>
</dbReference>
<proteinExistence type="inferred from homology"/>
<dbReference type="Gene3D" id="3.40.50.300">
    <property type="entry name" value="P-loop containing nucleotide triphosphate hydrolases"/>
    <property type="match status" value="1"/>
</dbReference>
<keyword evidence="8" id="KW-1185">Reference proteome</keyword>